<dbReference type="PANTHER" id="PTHR46211">
    <property type="entry name" value="GLYCEROPHOSPHORYL DIESTER PHOSPHODIESTERASE"/>
    <property type="match status" value="1"/>
</dbReference>
<dbReference type="InterPro" id="IPR017946">
    <property type="entry name" value="PLC-like_Pdiesterase_TIM-brl"/>
</dbReference>
<dbReference type="RefSeq" id="WP_209627666.1">
    <property type="nucleotide sequence ID" value="NZ_PRDG01000002.1"/>
</dbReference>
<evidence type="ECO:0000313" key="4">
    <source>
        <dbReference type="Proteomes" id="UP001519296"/>
    </source>
</evidence>
<protein>
    <submittedName>
        <fullName evidence="3">Glycerophosphodiester phosphodiesterase</fullName>
    </submittedName>
</protein>
<evidence type="ECO:0000313" key="3">
    <source>
        <dbReference type="EMBL" id="MBP2623187.1"/>
    </source>
</evidence>
<comment type="caution">
    <text evidence="3">The sequence shown here is derived from an EMBL/GenBank/DDBJ whole genome shotgun (WGS) entry which is preliminary data.</text>
</comment>
<dbReference type="SUPFAM" id="SSF51695">
    <property type="entry name" value="PLC-like phosphodiesterases"/>
    <property type="match status" value="1"/>
</dbReference>
<dbReference type="InterPro" id="IPR030395">
    <property type="entry name" value="GP_PDE_dom"/>
</dbReference>
<accession>A0ABS5B2X0</accession>
<dbReference type="Pfam" id="PF10110">
    <property type="entry name" value="GPDPase_memb"/>
    <property type="match status" value="1"/>
</dbReference>
<keyword evidence="1" id="KW-1133">Transmembrane helix</keyword>
<feature type="transmembrane region" description="Helical" evidence="1">
    <location>
        <begin position="311"/>
        <end position="333"/>
    </location>
</feature>
<evidence type="ECO:0000259" key="2">
    <source>
        <dbReference type="PROSITE" id="PS51704"/>
    </source>
</evidence>
<organism evidence="3 4">
    <name type="scientific">Streptococcus oricebi</name>
    <dbReference type="NCBI Taxonomy" id="1547447"/>
    <lineage>
        <taxon>Bacteria</taxon>
        <taxon>Bacillati</taxon>
        <taxon>Bacillota</taxon>
        <taxon>Bacilli</taxon>
        <taxon>Lactobacillales</taxon>
        <taxon>Streptococcaceae</taxon>
        <taxon>Streptococcus</taxon>
    </lineage>
</organism>
<dbReference type="PANTHER" id="PTHR46211:SF8">
    <property type="entry name" value="PHOSPHODIESTERASE"/>
    <property type="match status" value="1"/>
</dbReference>
<dbReference type="PROSITE" id="PS51704">
    <property type="entry name" value="GP_PDE"/>
    <property type="match status" value="1"/>
</dbReference>
<feature type="transmembrane region" description="Helical" evidence="1">
    <location>
        <begin position="131"/>
        <end position="151"/>
    </location>
</feature>
<feature type="transmembrane region" description="Helical" evidence="1">
    <location>
        <begin position="221"/>
        <end position="249"/>
    </location>
</feature>
<dbReference type="Gene3D" id="3.20.20.190">
    <property type="entry name" value="Phosphatidylinositol (PI) phosphodiesterase"/>
    <property type="match status" value="1"/>
</dbReference>
<dbReference type="Pfam" id="PF03009">
    <property type="entry name" value="GDPD"/>
    <property type="match status" value="1"/>
</dbReference>
<feature type="transmembrane region" description="Helical" evidence="1">
    <location>
        <begin position="71"/>
        <end position="99"/>
    </location>
</feature>
<gene>
    <name evidence="3" type="ORF">C4K46_04445</name>
</gene>
<feature type="domain" description="GP-PDE" evidence="2">
    <location>
        <begin position="341"/>
        <end position="569"/>
    </location>
</feature>
<reference evidence="3 4" key="1">
    <citation type="submission" date="2018-02" db="EMBL/GenBank/DDBJ databases">
        <title>Draft genome sequence of Streptococcus oricebi CCUG 70868T type strain.</title>
        <authorList>
            <person name="Mendez V."/>
            <person name="Salva-Serra F."/>
            <person name="Jaen-Luchoro D."/>
            <person name="Gonzales-Siles L."/>
            <person name="Karlsson R."/>
            <person name="Engstrom-Jakobsson H."/>
            <person name="Busquets A."/>
            <person name="Gomila M."/>
            <person name="Pineiro-Iglesias B."/>
            <person name="Bennasar-Figueras A."/>
            <person name="Seeger M."/>
            <person name="Moore E."/>
        </authorList>
    </citation>
    <scope>NUCLEOTIDE SEQUENCE [LARGE SCALE GENOMIC DNA]</scope>
    <source>
        <strain evidence="3 4">CCUG 70868</strain>
    </source>
</reference>
<dbReference type="CDD" id="cd08579">
    <property type="entry name" value="GDPD_memb_like"/>
    <property type="match status" value="1"/>
</dbReference>
<feature type="transmembrane region" description="Helical" evidence="1">
    <location>
        <begin position="269"/>
        <end position="290"/>
    </location>
</feature>
<keyword evidence="4" id="KW-1185">Reference proteome</keyword>
<name>A0ABS5B2X0_9STRE</name>
<sequence>MTIQVRKLFKEVWSNLYRHKFTYYSRAVLLQLVMTSLGVGLMKLVFQFILLTSGQENLTKDSLFSMLVNPVSLALIVLFILVMAGLIFFEFSVLTLMVYGSYQEDYFSWKSLLKNAWLSFRKLNWRQFPVFLLYLISMVPVANLGLSSILTENLFIPKFISGELTKTSLGAVAYPLALLFFSYINLRLLFTLPLTVTNDLTIWDNIKRSWKLTRKGKFKLGLVWGSFELIFTFLTLLLLTFLLIIMVLLDPQGSNLLYETIFFTGLKVLIFFFSLLSKLSIVAIMVRIIMEEKELSASILAHEKEEPKKSKVLSLLITLALLLSLVNNSLILFTVDLNPNSLTIGHRGYVSKGVENSLEGLEGAAKEGVDYVEMDILLTKDHKFVVMHDYNLKRLVGLDKQVADMTFDEVVGLPISQDGHKSKLPSFEEFVQKAKELKVKLLVELKPHGSEPDNYVDLFIAEMRRLGVDRDYKVMSLDLKVMEAIEEKAPEMDTGYVIPLQFGDFAKNKVDFFVIEDFSYNDGLVAQAQKEKKEVFVWTINEEDQMVKYLEKPVTGIITDYPNLVKKEKQELKEKNTYFDKLLRQLVTSLK</sequence>
<dbReference type="InterPro" id="IPR018476">
    <property type="entry name" value="GlyceroP-diester-Pdiesterase_M"/>
</dbReference>
<keyword evidence="1" id="KW-0812">Transmembrane</keyword>
<dbReference type="Proteomes" id="UP001519296">
    <property type="component" value="Unassembled WGS sequence"/>
</dbReference>
<proteinExistence type="predicted"/>
<keyword evidence="1" id="KW-0472">Membrane</keyword>
<evidence type="ECO:0000256" key="1">
    <source>
        <dbReference type="SAM" id="Phobius"/>
    </source>
</evidence>
<feature type="transmembrane region" description="Helical" evidence="1">
    <location>
        <begin position="28"/>
        <end position="51"/>
    </location>
</feature>
<dbReference type="EMBL" id="PRDG01000002">
    <property type="protein sequence ID" value="MBP2623187.1"/>
    <property type="molecule type" value="Genomic_DNA"/>
</dbReference>
<feature type="transmembrane region" description="Helical" evidence="1">
    <location>
        <begin position="171"/>
        <end position="190"/>
    </location>
</feature>